<gene>
    <name evidence="1" type="ORF">STRIC_0774</name>
</gene>
<evidence type="ECO:0000313" key="1">
    <source>
        <dbReference type="EMBL" id="EHI70918.1"/>
    </source>
</evidence>
<accession>G5JZR0</accession>
<dbReference type="EMBL" id="AEUX02000001">
    <property type="protein sequence ID" value="EHI70918.1"/>
    <property type="molecule type" value="Genomic_DNA"/>
</dbReference>
<dbReference type="STRING" id="764299.STRIC_0774"/>
<dbReference type="Proteomes" id="UP000003330">
    <property type="component" value="Unassembled WGS sequence"/>
</dbReference>
<organism evidence="1 2">
    <name type="scientific">Streptococcus ictaluri 707-05</name>
    <dbReference type="NCBI Taxonomy" id="764299"/>
    <lineage>
        <taxon>Bacteria</taxon>
        <taxon>Bacillati</taxon>
        <taxon>Bacillota</taxon>
        <taxon>Bacilli</taxon>
        <taxon>Lactobacillales</taxon>
        <taxon>Streptococcaceae</taxon>
        <taxon>Streptococcus</taxon>
    </lineage>
</organism>
<dbReference type="SUPFAM" id="SSF52833">
    <property type="entry name" value="Thioredoxin-like"/>
    <property type="match status" value="1"/>
</dbReference>
<dbReference type="AlphaFoldDB" id="G5JZR0"/>
<protein>
    <recommendedName>
        <fullName evidence="3">Bacteriocin transport accessory protein</fullName>
    </recommendedName>
</protein>
<dbReference type="InterPro" id="IPR036249">
    <property type="entry name" value="Thioredoxin-like_sf"/>
</dbReference>
<reference evidence="1 2" key="1">
    <citation type="journal article" date="2014" name="Int. J. Syst. Evol. Microbiol.">
        <title>Phylogenomics and the dynamic genome evolution of the genus Streptococcus.</title>
        <authorList>
            <consortium name="The Broad Institute Genome Sequencing Platform"/>
            <person name="Richards V.P."/>
            <person name="Palmer S.R."/>
            <person name="Pavinski Bitar P.D."/>
            <person name="Qin X."/>
            <person name="Weinstock G.M."/>
            <person name="Highlander S.K."/>
            <person name="Town C.D."/>
            <person name="Burne R.A."/>
            <person name="Stanhope M.J."/>
        </authorList>
    </citation>
    <scope>NUCLEOTIDE SEQUENCE [LARGE SCALE GENOMIC DNA]</scope>
    <source>
        <strain evidence="1 2">707-05</strain>
    </source>
</reference>
<proteinExistence type="predicted"/>
<dbReference type="eggNOG" id="COG0526">
    <property type="taxonomic scope" value="Bacteria"/>
</dbReference>
<sequence>MTFSESILAFQEVTIAELTAKIEAGQDLSLFVGRESCPYCHRFAPKLATVAK</sequence>
<evidence type="ECO:0000313" key="2">
    <source>
        <dbReference type="Proteomes" id="UP000003330"/>
    </source>
</evidence>
<keyword evidence="2" id="KW-1185">Reference proteome</keyword>
<dbReference type="Gene3D" id="3.40.30.10">
    <property type="entry name" value="Glutaredoxin"/>
    <property type="match status" value="1"/>
</dbReference>
<comment type="caution">
    <text evidence="1">The sequence shown here is derived from an EMBL/GenBank/DDBJ whole genome shotgun (WGS) entry which is preliminary data.</text>
</comment>
<dbReference type="RefSeq" id="WP_008087260.1">
    <property type="nucleotide sequence ID" value="NZ_AEUX02000001.1"/>
</dbReference>
<evidence type="ECO:0008006" key="3">
    <source>
        <dbReference type="Google" id="ProtNLM"/>
    </source>
</evidence>
<name>G5JZR0_9STRE</name>